<dbReference type="PANTHER" id="PTHR10937:SF0">
    <property type="entry name" value="GLUTAMINE--FRUCTOSE-6-PHOSPHATE TRANSAMINASE (ISOMERIZING)"/>
    <property type="match status" value="1"/>
</dbReference>
<accession>A0A832V0D6</accession>
<dbReference type="HAMAP" id="MF_00164">
    <property type="entry name" value="GlmS"/>
    <property type="match status" value="1"/>
</dbReference>
<evidence type="ECO:0000313" key="13">
    <source>
        <dbReference type="Proteomes" id="UP000604391"/>
    </source>
</evidence>
<feature type="domain" description="Glutamine amidotransferase type-2" evidence="10">
    <location>
        <begin position="2"/>
        <end position="209"/>
    </location>
</feature>
<dbReference type="GO" id="GO:0006047">
    <property type="term" value="P:UDP-N-acetylglucosamine metabolic process"/>
    <property type="evidence" value="ECO:0007669"/>
    <property type="project" value="TreeGrafter"/>
</dbReference>
<comment type="function">
    <text evidence="8 9">Catalyzes the first step in hexosamine metabolism, converting fructose-6P into glucosamine-6P using glutamine as a nitrogen source.</text>
</comment>
<dbReference type="NCBIfam" id="TIGR01135">
    <property type="entry name" value="glmS"/>
    <property type="match status" value="1"/>
</dbReference>
<evidence type="ECO:0000256" key="2">
    <source>
        <dbReference type="ARBA" id="ARBA00012916"/>
    </source>
</evidence>
<dbReference type="PROSITE" id="PS51278">
    <property type="entry name" value="GATASE_TYPE_2"/>
    <property type="match status" value="1"/>
</dbReference>
<dbReference type="GO" id="GO:0046349">
    <property type="term" value="P:amino sugar biosynthetic process"/>
    <property type="evidence" value="ECO:0007669"/>
    <property type="project" value="UniProtKB-ARBA"/>
</dbReference>
<dbReference type="GO" id="GO:0006487">
    <property type="term" value="P:protein N-linked glycosylation"/>
    <property type="evidence" value="ECO:0007669"/>
    <property type="project" value="TreeGrafter"/>
</dbReference>
<comment type="subcellular location">
    <subcellularLocation>
        <location evidence="9">Cytoplasm</location>
    </subcellularLocation>
</comment>
<dbReference type="GO" id="GO:0005737">
    <property type="term" value="C:cytoplasm"/>
    <property type="evidence" value="ECO:0007669"/>
    <property type="project" value="UniProtKB-SubCell"/>
</dbReference>
<feature type="initiator methionine" description="Removed" evidence="9">
    <location>
        <position position="1"/>
    </location>
</feature>
<dbReference type="GO" id="GO:0097367">
    <property type="term" value="F:carbohydrate derivative binding"/>
    <property type="evidence" value="ECO:0007669"/>
    <property type="project" value="InterPro"/>
</dbReference>
<dbReference type="InterPro" id="IPR047084">
    <property type="entry name" value="GFAT_N"/>
</dbReference>
<dbReference type="InterPro" id="IPR001347">
    <property type="entry name" value="SIS_dom"/>
</dbReference>
<evidence type="ECO:0000256" key="3">
    <source>
        <dbReference type="ARBA" id="ARBA00016090"/>
    </source>
</evidence>
<evidence type="ECO:0000259" key="11">
    <source>
        <dbReference type="PROSITE" id="PS51464"/>
    </source>
</evidence>
<dbReference type="Gene3D" id="3.60.20.10">
    <property type="entry name" value="Glutamine Phosphoribosylpyrophosphate, subunit 1, domain 1"/>
    <property type="match status" value="1"/>
</dbReference>
<dbReference type="AlphaFoldDB" id="A0A832V0D6"/>
<dbReference type="FunFam" id="3.60.20.10:FF:000006">
    <property type="entry name" value="Glutamine--fructose-6-phosphate aminotransferase [isomerizing]"/>
    <property type="match status" value="1"/>
</dbReference>
<organism evidence="12 13">
    <name type="scientific">Candidatus Undinarchaeum marinum</name>
    <dbReference type="NCBI Taxonomy" id="2756141"/>
    <lineage>
        <taxon>Archaea</taxon>
        <taxon>Candidatus Undinarchaeota</taxon>
        <taxon>Candidatus Undinarchaeia</taxon>
        <taxon>Candidatus Undinarchaeales</taxon>
        <taxon>Candidatus Undinarchaeaceae</taxon>
        <taxon>Candidatus Undinarchaeum</taxon>
    </lineage>
</organism>
<evidence type="ECO:0000256" key="6">
    <source>
        <dbReference type="ARBA" id="ARBA00022737"/>
    </source>
</evidence>
<gene>
    <name evidence="9 12" type="primary">glmS</name>
    <name evidence="12" type="ORF">H1011_03020</name>
</gene>
<feature type="domain" description="SIS" evidence="11">
    <location>
        <begin position="423"/>
        <end position="563"/>
    </location>
</feature>
<feature type="active site" description="Nucleophile; for GATase activity" evidence="9">
    <location>
        <position position="2"/>
    </location>
</feature>
<evidence type="ECO:0000259" key="10">
    <source>
        <dbReference type="PROSITE" id="PS51278"/>
    </source>
</evidence>
<dbReference type="GO" id="GO:0004360">
    <property type="term" value="F:glutamine-fructose-6-phosphate transaminase (isomerizing) activity"/>
    <property type="evidence" value="ECO:0007669"/>
    <property type="project" value="UniProtKB-UniRule"/>
</dbReference>
<feature type="active site" description="For Fru-6P isomerization activity" evidence="9">
    <location>
        <position position="568"/>
    </location>
</feature>
<dbReference type="CDD" id="cd05009">
    <property type="entry name" value="SIS_GlmS_GlmD_2"/>
    <property type="match status" value="1"/>
</dbReference>
<dbReference type="EC" id="2.6.1.16" evidence="2 9"/>
<dbReference type="CDD" id="cd00714">
    <property type="entry name" value="GFAT"/>
    <property type="match status" value="1"/>
</dbReference>
<dbReference type="GO" id="GO:0005975">
    <property type="term" value="P:carbohydrate metabolic process"/>
    <property type="evidence" value="ECO:0007669"/>
    <property type="project" value="UniProtKB-UniRule"/>
</dbReference>
<comment type="catalytic activity">
    <reaction evidence="1 9">
        <text>D-fructose 6-phosphate + L-glutamine = D-glucosamine 6-phosphate + L-glutamate</text>
        <dbReference type="Rhea" id="RHEA:13237"/>
        <dbReference type="ChEBI" id="CHEBI:29985"/>
        <dbReference type="ChEBI" id="CHEBI:58359"/>
        <dbReference type="ChEBI" id="CHEBI:58725"/>
        <dbReference type="ChEBI" id="CHEBI:61527"/>
        <dbReference type="EC" id="2.6.1.16"/>
    </reaction>
</comment>
<dbReference type="InterPro" id="IPR035466">
    <property type="entry name" value="GlmS/AgaS_SIS"/>
</dbReference>
<dbReference type="Pfam" id="PF13522">
    <property type="entry name" value="GATase_6"/>
    <property type="match status" value="1"/>
</dbReference>
<reference evidence="12 13" key="1">
    <citation type="journal article" name="Nat. Commun.">
        <title>Undinarchaeota illuminate DPANN phylogeny and the impact of gene transfer on archaeal evolution.</title>
        <authorList>
            <person name="Dombrowski N."/>
            <person name="Williams T.A."/>
            <person name="Sun J."/>
            <person name="Woodcroft B.J."/>
            <person name="Lee J.H."/>
            <person name="Minh B.Q."/>
            <person name="Rinke C."/>
            <person name="Spang A."/>
        </authorList>
    </citation>
    <scope>NUCLEOTIDE SEQUENCE [LARGE SCALE GENOMIC DNA]</scope>
    <source>
        <strain evidence="12">MAG_bin17</strain>
    </source>
</reference>
<dbReference type="CDD" id="cd05008">
    <property type="entry name" value="SIS_GlmS_GlmD_1"/>
    <property type="match status" value="1"/>
</dbReference>
<dbReference type="SUPFAM" id="SSF56235">
    <property type="entry name" value="N-terminal nucleophile aminohydrolases (Ntn hydrolases)"/>
    <property type="match status" value="1"/>
</dbReference>
<dbReference type="NCBIfam" id="NF001484">
    <property type="entry name" value="PRK00331.1"/>
    <property type="match status" value="1"/>
</dbReference>
<evidence type="ECO:0000256" key="9">
    <source>
        <dbReference type="HAMAP-Rule" id="MF_00164"/>
    </source>
</evidence>
<evidence type="ECO:0000256" key="5">
    <source>
        <dbReference type="ARBA" id="ARBA00022679"/>
    </source>
</evidence>
<proteinExistence type="inferred from homology"/>
<keyword evidence="9" id="KW-0963">Cytoplasm</keyword>
<protein>
    <recommendedName>
        <fullName evidence="3 9">Glutamine--fructose-6-phosphate aminotransferase [isomerizing]</fullName>
        <ecNumber evidence="2 9">2.6.1.16</ecNumber>
    </recommendedName>
    <alternativeName>
        <fullName evidence="9">D-fructose-6-phosphate amidotransferase</fullName>
    </alternativeName>
    <alternativeName>
        <fullName evidence="9">GFAT</fullName>
    </alternativeName>
    <alternativeName>
        <fullName evidence="9">Glucosamine-6-phosphate synthase</fullName>
    </alternativeName>
    <alternativeName>
        <fullName evidence="9">Hexosephosphate aminotransferase</fullName>
    </alternativeName>
    <alternativeName>
        <fullName evidence="9">L-glutamine--D-fructose-6-phosphate amidotransferase</fullName>
    </alternativeName>
</protein>
<dbReference type="Gene3D" id="3.40.50.10490">
    <property type="entry name" value="Glucose-6-phosphate isomerase like protein, domain 1"/>
    <property type="match status" value="2"/>
</dbReference>
<keyword evidence="5 9" id="KW-0808">Transferase</keyword>
<dbReference type="InterPro" id="IPR046348">
    <property type="entry name" value="SIS_dom_sf"/>
</dbReference>
<dbReference type="InterPro" id="IPR035490">
    <property type="entry name" value="GlmS/FrlB_SIS"/>
</dbReference>
<dbReference type="PANTHER" id="PTHR10937">
    <property type="entry name" value="GLUCOSAMINE--FRUCTOSE-6-PHOSPHATE AMINOTRANSFERASE, ISOMERIZING"/>
    <property type="match status" value="1"/>
</dbReference>
<keyword evidence="4 9" id="KW-0032">Aminotransferase</keyword>
<dbReference type="PROSITE" id="PS51464">
    <property type="entry name" value="SIS"/>
    <property type="match status" value="2"/>
</dbReference>
<comment type="caution">
    <text evidence="12">The sequence shown here is derived from an EMBL/GenBank/DDBJ whole genome shotgun (WGS) entry which is preliminary data.</text>
</comment>
<name>A0A832V0D6_9ARCH</name>
<dbReference type="InterPro" id="IPR017932">
    <property type="entry name" value="GATase_2_dom"/>
</dbReference>
<sequence>MCGIIGYTGNRNASGLLLNSLKRLEYRGYDSIGIAVVGEGLEILKDKGEVSEVSNALDFTSLEGKSGIGHTRWATHGAPTKENAHPLTDCSGKIAVVHNGIIENYSELKNELEKKGHKFKSETDTEVIAHILEDHSLKETLEMLRGSYAIVAIKEAEPGKLLFARNKSPLIIGLKDEENFIASDIPAFLKETNKVVILENGDYGYITENSYEIRNLKGSADRKVQEINWDAEAAEKEGYDYFALKEINEIPRTTEDTMKALEDLTPVAEEIRKYSRIMFTGCGTSYHAALYGKYLFNSIGIRTEAVIGSEFASVKIGKDDLVIAISQSGETADTLSAVEKAKQEGAKILSISNVLGSSLEREADFSIHTLAGPEIAVIATKTFSAQMLSLYLLYKMIKGESPETGLAKMQRTVLELEPEIRKIAEKIQEKENAYFIGRGLGYPLAMEGALKLKEISYMHAEGMPAGELKHGTLSLIEKGTPVIVPLLPKMYDKTISNMEEVRARGGLILALSWEGDEKVSNVASEVLRVPKTGNEEYPLLYILILQLLAYHVTVLRGLSPDKPRNLAKCVTVE</sequence>
<dbReference type="SUPFAM" id="SSF53697">
    <property type="entry name" value="SIS domain"/>
    <property type="match status" value="1"/>
</dbReference>
<dbReference type="FunFam" id="3.40.50.10490:FF:000002">
    <property type="entry name" value="Glutamine--fructose-6-phosphate aminotransferase [isomerizing]"/>
    <property type="match status" value="1"/>
</dbReference>
<dbReference type="InterPro" id="IPR005855">
    <property type="entry name" value="GFAT"/>
</dbReference>
<dbReference type="Proteomes" id="UP000604391">
    <property type="component" value="Unassembled WGS sequence"/>
</dbReference>
<keyword evidence="13" id="KW-1185">Reference proteome</keyword>
<evidence type="ECO:0000256" key="8">
    <source>
        <dbReference type="ARBA" id="ARBA00055466"/>
    </source>
</evidence>
<feature type="domain" description="SIS" evidence="11">
    <location>
        <begin position="267"/>
        <end position="403"/>
    </location>
</feature>
<dbReference type="GO" id="GO:0006002">
    <property type="term" value="P:fructose 6-phosphate metabolic process"/>
    <property type="evidence" value="ECO:0007669"/>
    <property type="project" value="TreeGrafter"/>
</dbReference>
<keyword evidence="7" id="KW-0315">Glutamine amidotransferase</keyword>
<dbReference type="Pfam" id="PF01380">
    <property type="entry name" value="SIS"/>
    <property type="match status" value="2"/>
</dbReference>
<evidence type="ECO:0000313" key="12">
    <source>
        <dbReference type="EMBL" id="HIJ99770.1"/>
    </source>
</evidence>
<comment type="subunit">
    <text evidence="9">Homodimer.</text>
</comment>
<keyword evidence="6" id="KW-0677">Repeat</keyword>
<evidence type="ECO:0000256" key="7">
    <source>
        <dbReference type="ARBA" id="ARBA00022962"/>
    </source>
</evidence>
<dbReference type="InterPro" id="IPR029055">
    <property type="entry name" value="Ntn_hydrolases_N"/>
</dbReference>
<dbReference type="EMBL" id="DVAD01000015">
    <property type="protein sequence ID" value="HIJ99770.1"/>
    <property type="molecule type" value="Genomic_DNA"/>
</dbReference>
<evidence type="ECO:0000256" key="4">
    <source>
        <dbReference type="ARBA" id="ARBA00022576"/>
    </source>
</evidence>
<evidence type="ECO:0000256" key="1">
    <source>
        <dbReference type="ARBA" id="ARBA00001031"/>
    </source>
</evidence>